<feature type="compositionally biased region" description="Low complexity" evidence="1">
    <location>
        <begin position="203"/>
        <end position="216"/>
    </location>
</feature>
<dbReference type="AlphaFoldDB" id="A0A9P1DKG4"/>
<evidence type="ECO:0000313" key="4">
    <source>
        <dbReference type="Proteomes" id="UP001152797"/>
    </source>
</evidence>
<feature type="region of interest" description="Disordered" evidence="1">
    <location>
        <begin position="198"/>
        <end position="267"/>
    </location>
</feature>
<feature type="compositionally biased region" description="Basic and acidic residues" evidence="1">
    <location>
        <begin position="221"/>
        <end position="232"/>
    </location>
</feature>
<dbReference type="PANTHER" id="PTHR45615:SF66">
    <property type="entry name" value="CARD DOMAIN-CONTAINING PROTEIN"/>
    <property type="match status" value="1"/>
</dbReference>
<evidence type="ECO:0000313" key="2">
    <source>
        <dbReference type="EMBL" id="CAI4011930.1"/>
    </source>
</evidence>
<keyword evidence="4" id="KW-1185">Reference proteome</keyword>
<dbReference type="EMBL" id="CAMXCT010005281">
    <property type="protein sequence ID" value="CAI4011930.1"/>
    <property type="molecule type" value="Genomic_DNA"/>
</dbReference>
<dbReference type="EMBL" id="CAMXCT020005281">
    <property type="protein sequence ID" value="CAL1165305.1"/>
    <property type="molecule type" value="Genomic_DNA"/>
</dbReference>
<feature type="region of interest" description="Disordered" evidence="1">
    <location>
        <begin position="64"/>
        <end position="84"/>
    </location>
</feature>
<dbReference type="OrthoDB" id="10255522at2759"/>
<evidence type="ECO:0000313" key="3">
    <source>
        <dbReference type="EMBL" id="CAL4799242.1"/>
    </source>
</evidence>
<feature type="region of interest" description="Disordered" evidence="1">
    <location>
        <begin position="408"/>
        <end position="462"/>
    </location>
</feature>
<name>A0A9P1DKG4_9DINO</name>
<dbReference type="EMBL" id="CAMXCT030005281">
    <property type="protein sequence ID" value="CAL4799242.1"/>
    <property type="molecule type" value="Genomic_DNA"/>
</dbReference>
<dbReference type="PANTHER" id="PTHR45615">
    <property type="entry name" value="MYOSIN HEAVY CHAIN, NON-MUSCLE"/>
    <property type="match status" value="1"/>
</dbReference>
<dbReference type="Proteomes" id="UP001152797">
    <property type="component" value="Unassembled WGS sequence"/>
</dbReference>
<evidence type="ECO:0000256" key="1">
    <source>
        <dbReference type="SAM" id="MobiDB-lite"/>
    </source>
</evidence>
<gene>
    <name evidence="2" type="ORF">C1SCF055_LOCUS37045</name>
</gene>
<feature type="compositionally biased region" description="Pro residues" evidence="1">
    <location>
        <begin position="69"/>
        <end position="78"/>
    </location>
</feature>
<feature type="region of interest" description="Disordered" evidence="1">
    <location>
        <begin position="1"/>
        <end position="50"/>
    </location>
</feature>
<accession>A0A9P1DKG4</accession>
<feature type="compositionally biased region" description="Basic and acidic residues" evidence="1">
    <location>
        <begin position="1"/>
        <end position="10"/>
    </location>
</feature>
<protein>
    <submittedName>
        <fullName evidence="2">Uncharacterized protein</fullName>
    </submittedName>
</protein>
<proteinExistence type="predicted"/>
<reference evidence="3 4" key="2">
    <citation type="submission" date="2024-05" db="EMBL/GenBank/DDBJ databases">
        <authorList>
            <person name="Chen Y."/>
            <person name="Shah S."/>
            <person name="Dougan E. K."/>
            <person name="Thang M."/>
            <person name="Chan C."/>
        </authorList>
    </citation>
    <scope>NUCLEOTIDE SEQUENCE [LARGE SCALE GENOMIC DNA]</scope>
</reference>
<comment type="caution">
    <text evidence="2">The sequence shown here is derived from an EMBL/GenBank/DDBJ whole genome shotgun (WGS) entry which is preliminary data.</text>
</comment>
<feature type="compositionally biased region" description="Pro residues" evidence="1">
    <location>
        <begin position="31"/>
        <end position="40"/>
    </location>
</feature>
<reference evidence="2" key="1">
    <citation type="submission" date="2022-10" db="EMBL/GenBank/DDBJ databases">
        <authorList>
            <person name="Chen Y."/>
            <person name="Dougan E. K."/>
            <person name="Chan C."/>
            <person name="Rhodes N."/>
            <person name="Thang M."/>
        </authorList>
    </citation>
    <scope>NUCLEOTIDE SEQUENCE</scope>
</reference>
<sequence>MAIGDADPKKRNAKAKPAPKERVQPKKKLMPRPPQAPPPRKLLADRQSQQLVPVKEETMEFYDGQTVQMPPPPPPTSPWPQAALPGSFPKSVSLLGLSSMGMAGGSLVPPVVAPPPMNPPAAAATAPVAAVAAPPATPVVVPPPVVIPPPVASADNGSAPAELEKLRNSMSSIRDENAALKAELFEWRRDAAKNREAEHALEQARAAQLEAQARQAQDSEDLVRDQLTEMEKRKSRLEYQLSEAESQLKEAQRENSGLQKENSVLRTHRDLLTREMKDSGPVKAEIEAARSEISVLHGQLEKLKEENEALRAKASEEDNEKWKKHQMLLERYSSALKASFTSQLTALQVLKNESRDVVNANGDIAVQNSDAVKEVIADPQLSVLLEALSGSSDKQTLEHAIESLRELSKSKGFVVPTTDGDTATEIMEDSDKEAEAESEKEAEAESDDSDKGKNTGRDAQGL</sequence>
<organism evidence="2">
    <name type="scientific">Cladocopium goreaui</name>
    <dbReference type="NCBI Taxonomy" id="2562237"/>
    <lineage>
        <taxon>Eukaryota</taxon>
        <taxon>Sar</taxon>
        <taxon>Alveolata</taxon>
        <taxon>Dinophyceae</taxon>
        <taxon>Suessiales</taxon>
        <taxon>Symbiodiniaceae</taxon>
        <taxon>Cladocopium</taxon>
    </lineage>
</organism>
<feature type="compositionally biased region" description="Basic and acidic residues" evidence="1">
    <location>
        <begin position="433"/>
        <end position="456"/>
    </location>
</feature>
<feature type="compositionally biased region" description="Polar residues" evidence="1">
    <location>
        <begin position="254"/>
        <end position="265"/>
    </location>
</feature>